<evidence type="ECO:0000256" key="2">
    <source>
        <dbReference type="ARBA" id="ARBA00022475"/>
    </source>
</evidence>
<dbReference type="Pfam" id="PF02949">
    <property type="entry name" value="7tm_6"/>
    <property type="match status" value="1"/>
</dbReference>
<feature type="transmembrane region" description="Helical" evidence="10">
    <location>
        <begin position="289"/>
        <end position="309"/>
    </location>
</feature>
<keyword evidence="7 10" id="KW-0472">Membrane</keyword>
<reference evidence="11" key="2">
    <citation type="submission" date="2025-05" db="UniProtKB">
        <authorList>
            <consortium name="EnsemblMetazoa"/>
        </authorList>
    </citation>
    <scope>IDENTIFICATION</scope>
    <source>
        <strain evidence="11">Foshan</strain>
    </source>
</reference>
<feature type="transmembrane region" description="Helical" evidence="10">
    <location>
        <begin position="183"/>
        <end position="205"/>
    </location>
</feature>
<feature type="transmembrane region" description="Helical" evidence="10">
    <location>
        <begin position="264"/>
        <end position="283"/>
    </location>
</feature>
<keyword evidence="8 10" id="KW-0675">Receptor</keyword>
<comment type="subcellular location">
    <subcellularLocation>
        <location evidence="1 10">Cell membrane</location>
        <topology evidence="1 10">Multi-pass membrane protein</topology>
    </subcellularLocation>
</comment>
<feature type="transmembrane region" description="Helical" evidence="10">
    <location>
        <begin position="126"/>
        <end position="151"/>
    </location>
</feature>
<evidence type="ECO:0000256" key="4">
    <source>
        <dbReference type="ARBA" id="ARBA00022692"/>
    </source>
</evidence>
<keyword evidence="5 10" id="KW-0552">Olfaction</keyword>
<reference evidence="12" key="1">
    <citation type="journal article" date="2015" name="Proc. Natl. Acad. Sci. U.S.A.">
        <title>Genome sequence of the Asian Tiger mosquito, Aedes albopictus, reveals insights into its biology, genetics, and evolution.</title>
        <authorList>
            <person name="Chen X.G."/>
            <person name="Jiang X."/>
            <person name="Gu J."/>
            <person name="Xu M."/>
            <person name="Wu Y."/>
            <person name="Deng Y."/>
            <person name="Zhang C."/>
            <person name="Bonizzoni M."/>
            <person name="Dermauw W."/>
            <person name="Vontas J."/>
            <person name="Armbruster P."/>
            <person name="Huang X."/>
            <person name="Yang Y."/>
            <person name="Zhang H."/>
            <person name="He W."/>
            <person name="Peng H."/>
            <person name="Liu Y."/>
            <person name="Wu K."/>
            <person name="Chen J."/>
            <person name="Lirakis M."/>
            <person name="Topalis P."/>
            <person name="Van Leeuwen T."/>
            <person name="Hall A.B."/>
            <person name="Jiang X."/>
            <person name="Thorpe C."/>
            <person name="Mueller R.L."/>
            <person name="Sun C."/>
            <person name="Waterhouse R.M."/>
            <person name="Yan G."/>
            <person name="Tu Z.J."/>
            <person name="Fang X."/>
            <person name="James A.A."/>
        </authorList>
    </citation>
    <scope>NUCLEOTIDE SEQUENCE [LARGE SCALE GENOMIC DNA]</scope>
    <source>
        <strain evidence="12">Foshan</strain>
    </source>
</reference>
<evidence type="ECO:0000256" key="5">
    <source>
        <dbReference type="ARBA" id="ARBA00022725"/>
    </source>
</evidence>
<evidence type="ECO:0000256" key="1">
    <source>
        <dbReference type="ARBA" id="ARBA00004651"/>
    </source>
</evidence>
<keyword evidence="12" id="KW-1185">Reference proteome</keyword>
<evidence type="ECO:0000313" key="12">
    <source>
        <dbReference type="Proteomes" id="UP000069940"/>
    </source>
</evidence>
<evidence type="ECO:0000313" key="11">
    <source>
        <dbReference type="EnsemblMetazoa" id="AALFPA23_004038.P4788"/>
    </source>
</evidence>
<dbReference type="Proteomes" id="UP000069940">
    <property type="component" value="Unassembled WGS sequence"/>
</dbReference>
<evidence type="ECO:0000256" key="8">
    <source>
        <dbReference type="ARBA" id="ARBA00023170"/>
    </source>
</evidence>
<feature type="transmembrane region" description="Helical" evidence="10">
    <location>
        <begin position="365"/>
        <end position="384"/>
    </location>
</feature>
<comment type="similarity">
    <text evidence="10">Belongs to the insect chemoreceptor superfamily. Heteromeric odorant receptor channel (TC 1.A.69) family.</text>
</comment>
<keyword evidence="4 10" id="KW-0812">Transmembrane</keyword>
<feature type="transmembrane region" description="Helical" evidence="10">
    <location>
        <begin position="34"/>
        <end position="53"/>
    </location>
</feature>
<dbReference type="PANTHER" id="PTHR21137:SF35">
    <property type="entry name" value="ODORANT RECEPTOR 19A-RELATED"/>
    <property type="match status" value="1"/>
</dbReference>
<evidence type="ECO:0000256" key="7">
    <source>
        <dbReference type="ARBA" id="ARBA00023136"/>
    </source>
</evidence>
<proteinExistence type="inferred from homology"/>
<protein>
    <recommendedName>
        <fullName evidence="10">Odorant receptor</fullName>
    </recommendedName>
</protein>
<keyword evidence="2" id="KW-1003">Cell membrane</keyword>
<keyword evidence="3 10" id="KW-0716">Sensory transduction</keyword>
<evidence type="ECO:0000256" key="6">
    <source>
        <dbReference type="ARBA" id="ARBA00022989"/>
    </source>
</evidence>
<evidence type="ECO:0000256" key="9">
    <source>
        <dbReference type="ARBA" id="ARBA00023224"/>
    </source>
</evidence>
<dbReference type="InterPro" id="IPR004117">
    <property type="entry name" value="7tm6_olfct_rcpt"/>
</dbReference>
<dbReference type="GeneID" id="109418214"/>
<organism evidence="11 12">
    <name type="scientific">Aedes albopictus</name>
    <name type="common">Asian tiger mosquito</name>
    <name type="synonym">Stegomyia albopicta</name>
    <dbReference type="NCBI Taxonomy" id="7160"/>
    <lineage>
        <taxon>Eukaryota</taxon>
        <taxon>Metazoa</taxon>
        <taxon>Ecdysozoa</taxon>
        <taxon>Arthropoda</taxon>
        <taxon>Hexapoda</taxon>
        <taxon>Insecta</taxon>
        <taxon>Pterygota</taxon>
        <taxon>Neoptera</taxon>
        <taxon>Endopterygota</taxon>
        <taxon>Diptera</taxon>
        <taxon>Nematocera</taxon>
        <taxon>Culicoidea</taxon>
        <taxon>Culicidae</taxon>
        <taxon>Culicinae</taxon>
        <taxon>Aedini</taxon>
        <taxon>Aedes</taxon>
        <taxon>Stegomyia</taxon>
    </lineage>
</organism>
<accession>A0ABM1XYL8</accession>
<comment type="caution">
    <text evidence="10">Lacks conserved residue(s) required for the propagation of feature annotation.</text>
</comment>
<evidence type="ECO:0000256" key="3">
    <source>
        <dbReference type="ARBA" id="ARBA00022606"/>
    </source>
</evidence>
<evidence type="ECO:0000256" key="10">
    <source>
        <dbReference type="RuleBase" id="RU351113"/>
    </source>
</evidence>
<keyword evidence="6 10" id="KW-1133">Transmembrane helix</keyword>
<sequence length="385" mass="44924">MSAIDLYQQCIRIFKFNSIAVGVSLWNADQFLTIGSYSIMTQMVIYFWCNFWTVHKYRHDMLHVMEVLNSAGIAFQLSVKFFIAMYNKPIIRGLLQTVEDKLYARYPDRSSREGEIVYKFAKKCNILIKILAPLYCSSLFVFALYPLYIYYSEGRLIPLFMYEVSYVDWHTVWGYLLTNFVQIFIYVMGLNGLIMADGLVVLLALHGIVYMEVFMIHLDELAKLLQSENVIENKEKITKMWRECLSEHQTLLEYFDDIENINGGMCLVLVFTGVFAICDNLVLCAVTDWYASYSFLLICFIQMTIYFSIGNAVELKSNALDISVANFPWYMFSRDLQKEYLFLICRLQHPIILTVYGFADLSLETYMSILKALYQFAMMILNFLA</sequence>
<keyword evidence="9 10" id="KW-0807">Transducer</keyword>
<name>A0ABM1XYL8_AEDAL</name>
<dbReference type="RefSeq" id="XP_029727658.1">
    <property type="nucleotide sequence ID" value="XM_029871798.2"/>
</dbReference>
<dbReference type="EnsemblMetazoa" id="AALFPA23_004038.R4788">
    <property type="protein sequence ID" value="AALFPA23_004038.P4788"/>
    <property type="gene ID" value="AALFPA23_004038"/>
</dbReference>
<dbReference type="PANTHER" id="PTHR21137">
    <property type="entry name" value="ODORANT RECEPTOR"/>
    <property type="match status" value="1"/>
</dbReference>